<dbReference type="GO" id="GO:0016780">
    <property type="term" value="F:phosphotransferase activity, for other substituted phosphate groups"/>
    <property type="evidence" value="ECO:0007669"/>
    <property type="project" value="TreeGrafter"/>
</dbReference>
<keyword evidence="2" id="KW-1133">Transmembrane helix</keyword>
<dbReference type="Proteomes" id="UP000222106">
    <property type="component" value="Unassembled WGS sequence"/>
</dbReference>
<evidence type="ECO:0000256" key="2">
    <source>
        <dbReference type="SAM" id="Phobius"/>
    </source>
</evidence>
<protein>
    <submittedName>
        <fullName evidence="4">Lipopolysaccharide/colanic/teichoic acid biosynthesis glycosyltransferase</fullName>
    </submittedName>
</protein>
<evidence type="ECO:0000313" key="5">
    <source>
        <dbReference type="Proteomes" id="UP000222106"/>
    </source>
</evidence>
<comment type="caution">
    <text evidence="4">The sequence shown here is derived from an EMBL/GenBank/DDBJ whole genome shotgun (WGS) entry which is preliminary data.</text>
</comment>
<reference evidence="4 5" key="1">
    <citation type="submission" date="2017-10" db="EMBL/GenBank/DDBJ databases">
        <title>Sequencing the genomes of 1000 actinobacteria strains.</title>
        <authorList>
            <person name="Klenk H.-P."/>
        </authorList>
    </citation>
    <scope>NUCLEOTIDE SEQUENCE [LARGE SCALE GENOMIC DNA]</scope>
    <source>
        <strain evidence="4 5">DSM 21838</strain>
    </source>
</reference>
<dbReference type="Pfam" id="PF02397">
    <property type="entry name" value="Bac_transf"/>
    <property type="match status" value="1"/>
</dbReference>
<keyword evidence="2" id="KW-0472">Membrane</keyword>
<dbReference type="EMBL" id="PDJI01000004">
    <property type="protein sequence ID" value="PFG39104.1"/>
    <property type="molecule type" value="Genomic_DNA"/>
</dbReference>
<accession>A0A2A9EJI3</accession>
<evidence type="ECO:0000256" key="1">
    <source>
        <dbReference type="ARBA" id="ARBA00006464"/>
    </source>
</evidence>
<dbReference type="OrthoDB" id="9808602at2"/>
<keyword evidence="5" id="KW-1185">Reference proteome</keyword>
<name>A0A2A9EJI3_9MICO</name>
<comment type="similarity">
    <text evidence="1">Belongs to the bacterial sugar transferase family.</text>
</comment>
<dbReference type="RefSeq" id="WP_098483266.1">
    <property type="nucleotide sequence ID" value="NZ_PDJI01000004.1"/>
</dbReference>
<dbReference type="AlphaFoldDB" id="A0A2A9EJI3"/>
<gene>
    <name evidence="4" type="ORF">ATJ97_1599</name>
</gene>
<dbReference type="InterPro" id="IPR003362">
    <property type="entry name" value="Bact_transf"/>
</dbReference>
<feature type="transmembrane region" description="Helical" evidence="2">
    <location>
        <begin position="41"/>
        <end position="62"/>
    </location>
</feature>
<dbReference type="PANTHER" id="PTHR30576">
    <property type="entry name" value="COLANIC BIOSYNTHESIS UDP-GLUCOSE LIPID CARRIER TRANSFERASE"/>
    <property type="match status" value="1"/>
</dbReference>
<evidence type="ECO:0000313" key="4">
    <source>
        <dbReference type="EMBL" id="PFG39104.1"/>
    </source>
</evidence>
<organism evidence="4 5">
    <name type="scientific">Georgenia soli</name>
    <dbReference type="NCBI Taxonomy" id="638953"/>
    <lineage>
        <taxon>Bacteria</taxon>
        <taxon>Bacillati</taxon>
        <taxon>Actinomycetota</taxon>
        <taxon>Actinomycetes</taxon>
        <taxon>Micrococcales</taxon>
        <taxon>Bogoriellaceae</taxon>
        <taxon>Georgenia</taxon>
    </lineage>
</organism>
<sequence length="231" mass="25258">MQRSASGCEPAPAGGLVHDGVTRVHDGVARVHDGVARVLDVVLASVALVVTAPVVGVVALLVRHELGRPVLFRQLRAGRDGVPFVLVKFRSMRERTGAVDHDDDRERLTPFGAKLRASSLDELPTLWNVLRGDMSLVGPRPLHVYYMPLYTPRQARRLEVRPGITGLAQVSGRNALNWEERLELDVRYVETRSLALDLRVLARTVAVVLRRSGIAPEGEVTMTTFTGGAHG</sequence>
<keyword evidence="4" id="KW-0808">Transferase</keyword>
<dbReference type="PANTHER" id="PTHR30576:SF8">
    <property type="entry name" value="UNDECAPRENYL-PHOSPHATE GALACTOSE PHOSPHOTRANSFERASE"/>
    <property type="match status" value="1"/>
</dbReference>
<keyword evidence="2" id="KW-0812">Transmembrane</keyword>
<evidence type="ECO:0000259" key="3">
    <source>
        <dbReference type="Pfam" id="PF02397"/>
    </source>
</evidence>
<proteinExistence type="inferred from homology"/>
<feature type="domain" description="Bacterial sugar transferase" evidence="3">
    <location>
        <begin position="37"/>
        <end position="209"/>
    </location>
</feature>